<evidence type="ECO:0000256" key="2">
    <source>
        <dbReference type="ARBA" id="ARBA00022729"/>
    </source>
</evidence>
<dbReference type="Gene3D" id="4.10.1080.10">
    <property type="entry name" value="TSP type-3 repeat"/>
    <property type="match status" value="1"/>
</dbReference>
<sequence>MWAFGPLPGAPFGTTLPHMVKGVGKLRTLALASALAAGIARADSPAARGFDPDPARLALSVDGGFVVETAAAAPEGSKGAALVLDYAEGLLALRLGSETDQLVQSRLTANVLASWSFGRLEVGVHLPIAMHQGSDLSLLTRQGVTGPLADPVAATALGDLRVGAKLPLLEEGPMPVGLAALLELRAPTGDKQAFTSDGAMAVPGVVATRHLGAWRLDGQLGYAIRAPGQYAQLVVHDGLVYGVGASVELPPLSAVKRWKAILELSGGLPRGDNAQTERYRAPLSALGGVRAWLWRGLAVEAGGGTGIGDAGYGRESWRVFAGVRWSEGEVVGPPDADWDRDGVPNAQDLCPRQPGTPELDGCQDRDGDGIPDPQDKCPDEPGPAENNGCPVKDDEPLVEIQTEHLSLKDSIHFDTGLDTIKPESSRILDAIAALLNQHPELKRIQVEGHTDNVGARTYNQDLSQRRAQSVVRALVQRSVTKERLGARGYGFEKPIADNGTALGRAKNRRVEFTILSEQ</sequence>
<dbReference type="Pfam" id="PF00691">
    <property type="entry name" value="OmpA"/>
    <property type="match status" value="1"/>
</dbReference>
<keyword evidence="2" id="KW-0732">Signal</keyword>
<evidence type="ECO:0000256" key="4">
    <source>
        <dbReference type="ARBA" id="ARBA00023237"/>
    </source>
</evidence>
<feature type="region of interest" description="Disordered" evidence="6">
    <location>
        <begin position="331"/>
        <end position="388"/>
    </location>
</feature>
<dbReference type="SUPFAM" id="SSF103647">
    <property type="entry name" value="TSP type-3 repeat"/>
    <property type="match status" value="1"/>
</dbReference>
<dbReference type="PRINTS" id="PR01021">
    <property type="entry name" value="OMPADOMAIN"/>
</dbReference>
<dbReference type="CDD" id="cd07185">
    <property type="entry name" value="OmpA_C-like"/>
    <property type="match status" value="1"/>
</dbReference>
<protein>
    <recommendedName>
        <fullName evidence="7">OmpA-like domain-containing protein</fullName>
    </recommendedName>
</protein>
<dbReference type="Pfam" id="PF02412">
    <property type="entry name" value="TSP_3"/>
    <property type="match status" value="2"/>
</dbReference>
<reference evidence="9" key="1">
    <citation type="journal article" date="2022" name="Int. J. Syst. Evol. Microbiol.">
        <title>Anaeromyxobacter oryzae sp. nov., Anaeromyxobacter diazotrophicus sp. nov. and Anaeromyxobacter paludicola sp. nov., isolated from paddy soils.</title>
        <authorList>
            <person name="Itoh H."/>
            <person name="Xu Z."/>
            <person name="Mise K."/>
            <person name="Masuda Y."/>
            <person name="Ushijima N."/>
            <person name="Hayakawa C."/>
            <person name="Shiratori Y."/>
            <person name="Senoo K."/>
        </authorList>
    </citation>
    <scope>NUCLEOTIDE SEQUENCE [LARGE SCALE GENOMIC DNA]</scope>
    <source>
        <strain evidence="9">Red232</strain>
    </source>
</reference>
<evidence type="ECO:0000313" key="9">
    <source>
        <dbReference type="Proteomes" id="UP001162891"/>
    </source>
</evidence>
<dbReference type="Gene3D" id="3.30.1330.60">
    <property type="entry name" value="OmpA-like domain"/>
    <property type="match status" value="1"/>
</dbReference>
<dbReference type="Proteomes" id="UP001162891">
    <property type="component" value="Chromosome"/>
</dbReference>
<dbReference type="PROSITE" id="PS51123">
    <property type="entry name" value="OMPA_2"/>
    <property type="match status" value="1"/>
</dbReference>
<dbReference type="InterPro" id="IPR006665">
    <property type="entry name" value="OmpA-like"/>
</dbReference>
<dbReference type="InterPro" id="IPR006664">
    <property type="entry name" value="OMP_bac"/>
</dbReference>
<feature type="compositionally biased region" description="Basic and acidic residues" evidence="6">
    <location>
        <begin position="362"/>
        <end position="379"/>
    </location>
</feature>
<evidence type="ECO:0000256" key="3">
    <source>
        <dbReference type="ARBA" id="ARBA00023136"/>
    </source>
</evidence>
<dbReference type="InterPro" id="IPR050330">
    <property type="entry name" value="Bact_OuterMem_StrucFunc"/>
</dbReference>
<comment type="subcellular location">
    <subcellularLocation>
        <location evidence="1">Cell outer membrane</location>
    </subcellularLocation>
</comment>
<accession>A0ABN6MNX6</accession>
<feature type="domain" description="OmpA-like" evidence="7">
    <location>
        <begin position="400"/>
        <end position="518"/>
    </location>
</feature>
<dbReference type="SUPFAM" id="SSF103088">
    <property type="entry name" value="OmpA-like"/>
    <property type="match status" value="1"/>
</dbReference>
<organism evidence="8 9">
    <name type="scientific">Anaeromyxobacter oryzae</name>
    <dbReference type="NCBI Taxonomy" id="2918170"/>
    <lineage>
        <taxon>Bacteria</taxon>
        <taxon>Pseudomonadati</taxon>
        <taxon>Myxococcota</taxon>
        <taxon>Myxococcia</taxon>
        <taxon>Myxococcales</taxon>
        <taxon>Cystobacterineae</taxon>
        <taxon>Anaeromyxobacteraceae</taxon>
        <taxon>Anaeromyxobacter</taxon>
    </lineage>
</organism>
<dbReference type="EMBL" id="AP025591">
    <property type="protein sequence ID" value="BDG02005.1"/>
    <property type="molecule type" value="Genomic_DNA"/>
</dbReference>
<dbReference type="InterPro" id="IPR003367">
    <property type="entry name" value="Thrombospondin_3-like_rpt"/>
</dbReference>
<gene>
    <name evidence="8" type="ORF">AMOR_10010</name>
</gene>
<evidence type="ECO:0000259" key="7">
    <source>
        <dbReference type="PROSITE" id="PS51123"/>
    </source>
</evidence>
<dbReference type="PANTHER" id="PTHR30329:SF21">
    <property type="entry name" value="LIPOPROTEIN YIAD-RELATED"/>
    <property type="match status" value="1"/>
</dbReference>
<dbReference type="PANTHER" id="PTHR30329">
    <property type="entry name" value="STATOR ELEMENT OF FLAGELLAR MOTOR COMPLEX"/>
    <property type="match status" value="1"/>
</dbReference>
<name>A0ABN6MNX6_9BACT</name>
<dbReference type="InterPro" id="IPR028974">
    <property type="entry name" value="TSP_type-3_rpt"/>
</dbReference>
<evidence type="ECO:0000256" key="6">
    <source>
        <dbReference type="SAM" id="MobiDB-lite"/>
    </source>
</evidence>
<evidence type="ECO:0000313" key="8">
    <source>
        <dbReference type="EMBL" id="BDG02005.1"/>
    </source>
</evidence>
<keyword evidence="4" id="KW-0998">Cell outer membrane</keyword>
<keyword evidence="3 5" id="KW-0472">Membrane</keyword>
<dbReference type="InterPro" id="IPR036737">
    <property type="entry name" value="OmpA-like_sf"/>
</dbReference>
<proteinExistence type="predicted"/>
<evidence type="ECO:0000256" key="5">
    <source>
        <dbReference type="PROSITE-ProRule" id="PRU00473"/>
    </source>
</evidence>
<evidence type="ECO:0000256" key="1">
    <source>
        <dbReference type="ARBA" id="ARBA00004442"/>
    </source>
</evidence>
<keyword evidence="9" id="KW-1185">Reference proteome</keyword>